<evidence type="ECO:0000256" key="5">
    <source>
        <dbReference type="ARBA" id="ARBA00023136"/>
    </source>
</evidence>
<keyword evidence="9" id="KW-0732">Signal</keyword>
<evidence type="ECO:0000256" key="2">
    <source>
        <dbReference type="ARBA" id="ARBA00022692"/>
    </source>
</evidence>
<feature type="domain" description="Receptor ligand binding region" evidence="10">
    <location>
        <begin position="51"/>
        <end position="110"/>
    </location>
</feature>
<dbReference type="InterPro" id="IPR028082">
    <property type="entry name" value="Peripla_BP_I"/>
</dbReference>
<evidence type="ECO:0000313" key="12">
    <source>
        <dbReference type="Proteomes" id="UP000054047"/>
    </source>
</evidence>
<keyword evidence="6" id="KW-0675">Receptor</keyword>
<feature type="non-terminal residue" evidence="11">
    <location>
        <position position="112"/>
    </location>
</feature>
<dbReference type="PANTHER" id="PTHR10519:SF74">
    <property type="entry name" value="GAMMA-AMINOBUTYRIC ACID TYPE B RECEPTOR SUBUNIT 2"/>
    <property type="match status" value="1"/>
</dbReference>
<keyword evidence="12" id="KW-1185">Reference proteome</keyword>
<dbReference type="InterPro" id="IPR001828">
    <property type="entry name" value="ANF_lig-bd_rcpt"/>
</dbReference>
<dbReference type="AlphaFoldDB" id="A0A0C2DD74"/>
<dbReference type="EMBL" id="KN731039">
    <property type="protein sequence ID" value="KIH60347.1"/>
    <property type="molecule type" value="Genomic_DNA"/>
</dbReference>
<feature type="chain" id="PRO_5002164196" description="Receptor ligand binding region domain-containing protein" evidence="9">
    <location>
        <begin position="19"/>
        <end position="112"/>
    </location>
</feature>
<evidence type="ECO:0000313" key="11">
    <source>
        <dbReference type="EMBL" id="KIH60347.1"/>
    </source>
</evidence>
<dbReference type="Gene3D" id="3.40.50.2300">
    <property type="match status" value="1"/>
</dbReference>
<dbReference type="InterPro" id="IPR002455">
    <property type="entry name" value="GPCR3_GABA-B"/>
</dbReference>
<keyword evidence="8" id="KW-0807">Transducer</keyword>
<feature type="signal peptide" evidence="9">
    <location>
        <begin position="1"/>
        <end position="18"/>
    </location>
</feature>
<evidence type="ECO:0000256" key="6">
    <source>
        <dbReference type="ARBA" id="ARBA00023170"/>
    </source>
</evidence>
<dbReference type="Pfam" id="PF01094">
    <property type="entry name" value="ANF_receptor"/>
    <property type="match status" value="1"/>
</dbReference>
<evidence type="ECO:0000256" key="4">
    <source>
        <dbReference type="ARBA" id="ARBA00023040"/>
    </source>
</evidence>
<dbReference type="GO" id="GO:0004965">
    <property type="term" value="F:G protein-coupled GABA receptor activity"/>
    <property type="evidence" value="ECO:0007669"/>
    <property type="project" value="InterPro"/>
</dbReference>
<protein>
    <recommendedName>
        <fullName evidence="10">Receptor ligand binding region domain-containing protein</fullName>
    </recommendedName>
</protein>
<dbReference type="SUPFAM" id="SSF53822">
    <property type="entry name" value="Periplasmic binding protein-like I"/>
    <property type="match status" value="1"/>
</dbReference>
<keyword evidence="4" id="KW-0297">G-protein coupled receptor</keyword>
<evidence type="ECO:0000259" key="10">
    <source>
        <dbReference type="Pfam" id="PF01094"/>
    </source>
</evidence>
<dbReference type="OrthoDB" id="5853075at2759"/>
<dbReference type="PANTHER" id="PTHR10519">
    <property type="entry name" value="GABA-B RECEPTOR"/>
    <property type="match status" value="1"/>
</dbReference>
<keyword evidence="2" id="KW-0812">Transmembrane</keyword>
<keyword evidence="3" id="KW-1133">Transmembrane helix</keyword>
<keyword evidence="5" id="KW-0472">Membrane</keyword>
<proteinExistence type="predicted"/>
<gene>
    <name evidence="11" type="ORF">ANCDUO_09405</name>
</gene>
<evidence type="ECO:0000256" key="1">
    <source>
        <dbReference type="ARBA" id="ARBA00004370"/>
    </source>
</evidence>
<reference evidence="11 12" key="1">
    <citation type="submission" date="2013-12" db="EMBL/GenBank/DDBJ databases">
        <title>Draft genome of the parsitic nematode Ancylostoma duodenale.</title>
        <authorList>
            <person name="Mitreva M."/>
        </authorList>
    </citation>
    <scope>NUCLEOTIDE SEQUENCE [LARGE SCALE GENOMIC DNA]</scope>
    <source>
        <strain evidence="11 12">Zhejiang</strain>
    </source>
</reference>
<evidence type="ECO:0000256" key="7">
    <source>
        <dbReference type="ARBA" id="ARBA00023180"/>
    </source>
</evidence>
<evidence type="ECO:0000256" key="3">
    <source>
        <dbReference type="ARBA" id="ARBA00022989"/>
    </source>
</evidence>
<dbReference type="Proteomes" id="UP000054047">
    <property type="component" value="Unassembled WGS sequence"/>
</dbReference>
<comment type="subcellular location">
    <subcellularLocation>
        <location evidence="1">Membrane</location>
    </subcellularLocation>
</comment>
<dbReference type="GO" id="GO:0038039">
    <property type="term" value="C:G protein-coupled receptor heterodimeric complex"/>
    <property type="evidence" value="ECO:0007669"/>
    <property type="project" value="TreeGrafter"/>
</dbReference>
<name>A0A0C2DD74_9BILA</name>
<accession>A0A0C2DD74</accession>
<dbReference type="GO" id="GO:0007214">
    <property type="term" value="P:gamma-aminobutyric acid signaling pathway"/>
    <property type="evidence" value="ECO:0007669"/>
    <property type="project" value="TreeGrafter"/>
</dbReference>
<organism evidence="11 12">
    <name type="scientific">Ancylostoma duodenale</name>
    <dbReference type="NCBI Taxonomy" id="51022"/>
    <lineage>
        <taxon>Eukaryota</taxon>
        <taxon>Metazoa</taxon>
        <taxon>Ecdysozoa</taxon>
        <taxon>Nematoda</taxon>
        <taxon>Chromadorea</taxon>
        <taxon>Rhabditida</taxon>
        <taxon>Rhabditina</taxon>
        <taxon>Rhabditomorpha</taxon>
        <taxon>Strongyloidea</taxon>
        <taxon>Ancylostomatidae</taxon>
        <taxon>Ancylostomatinae</taxon>
        <taxon>Ancylostoma</taxon>
    </lineage>
</organism>
<keyword evidence="7" id="KW-0325">Glycoprotein</keyword>
<evidence type="ECO:0000256" key="9">
    <source>
        <dbReference type="SAM" id="SignalP"/>
    </source>
</evidence>
<evidence type="ECO:0000256" key="8">
    <source>
        <dbReference type="ARBA" id="ARBA00023224"/>
    </source>
</evidence>
<sequence>MWSLVLATVGLLAPGATGLSCKPRSGGTPVPLGVFVTSAPANSLDKKIFDAKPAIKLALNYIQNHSCILDGFKLELIYKDTQCKTSLGMKALFDLIASRPRPVALFGGMCTE</sequence>